<dbReference type="GO" id="GO:0006508">
    <property type="term" value="P:proteolysis"/>
    <property type="evidence" value="ECO:0007669"/>
    <property type="project" value="UniProtKB-KW"/>
</dbReference>
<feature type="domain" description="DUF3638" evidence="8">
    <location>
        <begin position="1993"/>
        <end position="2216"/>
    </location>
</feature>
<evidence type="ECO:0000256" key="4">
    <source>
        <dbReference type="ARBA" id="ARBA00022786"/>
    </source>
</evidence>
<evidence type="ECO:0000256" key="3">
    <source>
        <dbReference type="ARBA" id="ARBA00022670"/>
    </source>
</evidence>
<dbReference type="Pfam" id="PF12340">
    <property type="entry name" value="DUF3638"/>
    <property type="match status" value="1"/>
</dbReference>
<evidence type="ECO:0000259" key="8">
    <source>
        <dbReference type="Pfam" id="PF12340"/>
    </source>
</evidence>
<feature type="region of interest" description="Disordered" evidence="7">
    <location>
        <begin position="3084"/>
        <end position="3107"/>
    </location>
</feature>
<gene>
    <name evidence="11" type="ORF">K505DRAFT_358267</name>
</gene>
<feature type="domain" description="DUF3645" evidence="9">
    <location>
        <begin position="2335"/>
        <end position="2367"/>
    </location>
</feature>
<evidence type="ECO:0000313" key="12">
    <source>
        <dbReference type="Proteomes" id="UP000799757"/>
    </source>
</evidence>
<evidence type="ECO:0000313" key="11">
    <source>
        <dbReference type="EMBL" id="KAF2797566.1"/>
    </source>
</evidence>
<dbReference type="InterPro" id="IPR051346">
    <property type="entry name" value="OTU_Deubiquitinase"/>
</dbReference>
<organism evidence="11 12">
    <name type="scientific">Melanomma pulvis-pyrius CBS 109.77</name>
    <dbReference type="NCBI Taxonomy" id="1314802"/>
    <lineage>
        <taxon>Eukaryota</taxon>
        <taxon>Fungi</taxon>
        <taxon>Dikarya</taxon>
        <taxon>Ascomycota</taxon>
        <taxon>Pezizomycotina</taxon>
        <taxon>Dothideomycetes</taxon>
        <taxon>Pleosporomycetidae</taxon>
        <taxon>Pleosporales</taxon>
        <taxon>Melanommataceae</taxon>
        <taxon>Melanomma</taxon>
    </lineage>
</organism>
<evidence type="ECO:0000256" key="2">
    <source>
        <dbReference type="ARBA" id="ARBA00012759"/>
    </source>
</evidence>
<dbReference type="EC" id="3.4.19.12" evidence="2"/>
<keyword evidence="4" id="KW-0833">Ubl conjugation pathway</keyword>
<keyword evidence="3" id="KW-0645">Protease</keyword>
<dbReference type="OrthoDB" id="3182339at2759"/>
<proteinExistence type="predicted"/>
<dbReference type="PANTHER" id="PTHR13367">
    <property type="entry name" value="UBIQUITIN THIOESTERASE"/>
    <property type="match status" value="1"/>
</dbReference>
<feature type="compositionally biased region" description="Acidic residues" evidence="7">
    <location>
        <begin position="3087"/>
        <end position="3107"/>
    </location>
</feature>
<accession>A0A6A6XLW3</accession>
<comment type="catalytic activity">
    <reaction evidence="1">
        <text>Thiol-dependent hydrolysis of ester, thioester, amide, peptide and isopeptide bonds formed by the C-terminal Gly of ubiquitin (a 76-residue protein attached to proteins as an intracellular targeting signal).</text>
        <dbReference type="EC" id="3.4.19.12"/>
    </reaction>
</comment>
<dbReference type="Proteomes" id="UP000799757">
    <property type="component" value="Unassembled WGS sequence"/>
</dbReference>
<feature type="compositionally biased region" description="Polar residues" evidence="7">
    <location>
        <begin position="1821"/>
        <end position="1834"/>
    </location>
</feature>
<feature type="domain" description="DUF6606" evidence="10">
    <location>
        <begin position="7"/>
        <end position="281"/>
    </location>
</feature>
<keyword evidence="6" id="KW-0788">Thiol protease</keyword>
<dbReference type="InterPro" id="IPR022105">
    <property type="entry name" value="DUF3645"/>
</dbReference>
<reference evidence="11" key="1">
    <citation type="journal article" date="2020" name="Stud. Mycol.">
        <title>101 Dothideomycetes genomes: a test case for predicting lifestyles and emergence of pathogens.</title>
        <authorList>
            <person name="Haridas S."/>
            <person name="Albert R."/>
            <person name="Binder M."/>
            <person name="Bloem J."/>
            <person name="Labutti K."/>
            <person name="Salamov A."/>
            <person name="Andreopoulos B."/>
            <person name="Baker S."/>
            <person name="Barry K."/>
            <person name="Bills G."/>
            <person name="Bluhm B."/>
            <person name="Cannon C."/>
            <person name="Castanera R."/>
            <person name="Culley D."/>
            <person name="Daum C."/>
            <person name="Ezra D."/>
            <person name="Gonzalez J."/>
            <person name="Henrissat B."/>
            <person name="Kuo A."/>
            <person name="Liang C."/>
            <person name="Lipzen A."/>
            <person name="Lutzoni F."/>
            <person name="Magnuson J."/>
            <person name="Mondo S."/>
            <person name="Nolan M."/>
            <person name="Ohm R."/>
            <person name="Pangilinan J."/>
            <person name="Park H.-J."/>
            <person name="Ramirez L."/>
            <person name="Alfaro M."/>
            <person name="Sun H."/>
            <person name="Tritt A."/>
            <person name="Yoshinaga Y."/>
            <person name="Zwiers L.-H."/>
            <person name="Turgeon B."/>
            <person name="Goodwin S."/>
            <person name="Spatafora J."/>
            <person name="Crous P."/>
            <person name="Grigoriev I."/>
        </authorList>
    </citation>
    <scope>NUCLEOTIDE SEQUENCE</scope>
    <source>
        <strain evidence="11">CBS 109.77</strain>
    </source>
</reference>
<sequence>MASLANVFNHLVLPQKLPEKQDTDIERTNNDVLLRLTQATITLGRLAGQEQAATWHAVRQSLRRCHSLHAPGRLEKQSLISEFQHLKHDQPLILYIIEQNAALIIRRDVSDKTDVVMFEAFETSPPSAEVLASEGALVWDFPDCATQIPLSEFQKSSFQEALADFLEKGSMESLKRFQAHTTKAHTSVVESRDTASPALVTHLLIPLLDAIGSPTDVKASRLRKRVRDDVNIEAAEFPWRRLPFWLVLRVFTQRQLQLSLGNEAGRACYKFLITTLLVELLNECPSQMAPELTVTLRAKICRRLAKLEQEKGNSPAVYDHLFTVAGPFFKEAITRITKLVESAWEKFKRETARPVPRLSPRVDQQALYLSLPNSGAYLEGVLNLPRTQKQTQLSLHHPPLHDSTIEQVEQFTDMYFKLAKLESMIEKHQIPRLTTMSTPQSRCTKLAEAISDLFKTVGTAYDSNPEQMSIFILNLFTLWVRLDKEMIEICPLLLEYHPVFTPELLDALHHPTLSEMQRLHDIQIYLQDRCKRCEHQKTIFSEPDKHGFAVKYVAQSVAMQGLLQQIEETSKASRQAKKAELDKWWKEYDDHSLGISGGTCDCTINRDGSRNVRGCTKCWHWRTRNRMEIYAHEDFLPKDAVKAAAVVFELGIPSFITAYRNATWEIFGLGYPAKPTSRSPTKLLHDYEPLTAYRQKFLTGVTIASTSKSFRGTHYKVAKKKMKASEADVLYPNGLTLFYFDMNSNMWVKDFDKPLTFQHLCGVHVPLGLQSSVMPRLIHPPTEIHGPSSYEIVASETKCPPNMSLHEFMAYQRLLSGKARRWLTMLVELGASDLNFSSESTMHMFNHLATQAGPARDGPSPFRDVHVVFNDTSFCNRLAEQIGNRLRNITSNWREVHCMEVLITLSLRLFTLASSKTLAKGLLKEARDITLKWITHLRTDLRNAMEASVAETAARYAFWAALLCRRTFSTFAESDQILPRDDLTIFVQASLALQENLLADLNQLPPLLKSMLIRDSKMAYNIQSLILRSIKASPQSIGIAINESWSYSRNSTGNVFSIWRTFTSPHDRWVVSTMTATTTTSAISQVVHYNFIEGHLLVDGKPLGRLPRDIRESNEVKELFGNQHLLTFPSAELGMSYVMATRMHNHEIHFGIRKGRVIIRASSRHGLLEYIPPQLFTGPHTVDLPFGLVGECVHWLNLDTKCIEVRRKPVLWKTRVNDWIIDVVNRHGHRSNRVSLVDPNSVFFQQVADIFRHFEDPRKITVFQPVKTRGALSVELRHLELSFFVNTKGLLQCRELWEEIDPDQDAGTLYGFQSKIVLRDIADNKRRSIIVPWGNVSTKRHGMHVAVRAASSTEYARFGIDDVLGRLSCPAEPRLVYAKAQFHAFTSFVIPDPLTGRTGTEEALHILQSGYCQPWTPLGAKPMNILNALRELSPGREYYPKGKKNLQNVDWNADMTMTIQHDAYESLVQEILGKSEQLSVFSPNNEQDVQVDTYTLTHLRKRGIAQRRLYERSVLDTNDEAGGDKVYKSRGQQANSTQAGKVYRIVKLLQTQPFKIYTTRELSVILQDWPLIGGFHTASKVIPTSLSDMTEKNVDEQWGSLVNACRSSDPRELYTLMFRLSLMALNSKTDMDVINILAAFASLPELRTLHPTYCSSFNHFKLNESPTAQSLFQVISVDLPKTLKRRIDKTQEAHRKACEAEGKRLAQHFLDQWPNIDVFLNGFESDMIDTGLAMERVIREWRRLHENMELSEYVMQVQDVLERYKGPRDTSVPNAWNLTQRPFRTPDRGSVIPSISRDLLVKPLALPLNISTRDELFPGSNPVSPLKSHSTAKTPSKETTELRKVLSSFTSSSNSLRQQYGHDLETSLTALETTSSQLKASYTAPNVTVIARSIQEVRAMLTTHFVQIRNALFADDNRFQWLDLGNLWPCNTSMTMLEQLRSSSNNTFGSNVKEAFVSHGILVTTLQRFVRIRNALYHAKHTRLQEELENSGHENWIPLKFPDWLLLEIDSDILIRKEQVDVAHAIIAPESGGNTVLQLNMGKGKTSCIVPMAMAVLGNGEQLSRLIVPKPLLLPTAQMIQSRLGGLVGREIRHIPFSRRTKPSPKTLQLYTNLHQDMLRRRGVVLNAPEHVLSYKLSGLQHLISSDLEIAREMIDFQSWLNSTCRDVLDESDVSLAVKTQLIYPSGEQTTVDGHPHRWQVAQSLLSIVKDHLPELRPMFPRSIEIIERDHGYPMIHILQSDVEEDLHRRIIDEICTGRTAFLRFADSTSPGHYAEIRKVLLDTHLNDKLLKRVAGLFADKMVASKTLLHVRGLLLNRILLLCLKKRWNVQYGLHPSRDPIAVPFEAKGVPSEQAEFGHPDAAILFTCLAFYYSGLTQAQFSQGLRRILSSHDPSSEYDRWISSCDTLPDALYHWNVINVDDQGQLEELWTHLRTSMSVLDHYMNHFVFPAHAKQFGTKLQASGWDLPLFSKTKSSNNAATGVRTTGFSGTNDNKMMLPLTIRQDDLPSLHQTNAEVLAYLLQDRNREYHLAARGGRRLSERDFLEQLKKKDIRVLIDAGAYILEMGNEALVTAWLEIHHGPQAAVFFGADNRAWVQYRGTKNSVPLLATAFVDNLDNCLVYIDEAHTRGIDLKLPQGARGALTLALGQTKDHTVQAAMRLRQLATTQSLSFFASPETHQSILDVCKMDNKDKIDSSHVVHWLLEQTCRANEQLQNLYISQGADFCNRTAAEWENAAFLSNLQDRYAYVKVLQRPEQQTLEQLYGNRTDDTQCPSSRRTTSPQIQTFMDELNNLRRAAASNPNVLHSSALEEVEQEREVEFQVEEVREVQRPVHYEALEFPGIHAAISAFVLTGVLHGGEGYEHVFTAVSRTSVGQKFSVAATDSQLFASAEFMRTIKTGKHGSIDNFLRPVEWILYSPSTSAALILIAEEAELLISKLRAQKRPAKVHLLTYSAPITKKMLHFSDLTYYALPTLPVGHAIPHWLTIELGIFAGRLYMGFEECAPLVEYIENFSNGKPSDTLATKAISFLLEWLSLRRKGQDIMHTPIGYVCQGRPLDSGHSFFVTHRVDEKGVVKSYHIDGTVDGAGEEERDEEDEWDGVDENELA</sequence>
<dbReference type="EMBL" id="MU001803">
    <property type="protein sequence ID" value="KAF2797566.1"/>
    <property type="molecule type" value="Genomic_DNA"/>
</dbReference>
<dbReference type="GO" id="GO:0004843">
    <property type="term" value="F:cysteine-type deubiquitinase activity"/>
    <property type="evidence" value="ECO:0007669"/>
    <property type="project" value="UniProtKB-EC"/>
</dbReference>
<keyword evidence="5" id="KW-0378">Hydrolase</keyword>
<protein>
    <recommendedName>
        <fullName evidence="2">ubiquitinyl hydrolase 1</fullName>
        <ecNumber evidence="2">3.4.19.12</ecNumber>
    </recommendedName>
</protein>
<evidence type="ECO:0000256" key="7">
    <source>
        <dbReference type="SAM" id="MobiDB-lite"/>
    </source>
</evidence>
<evidence type="ECO:0000256" key="1">
    <source>
        <dbReference type="ARBA" id="ARBA00000707"/>
    </source>
</evidence>
<evidence type="ECO:0000256" key="6">
    <source>
        <dbReference type="ARBA" id="ARBA00022807"/>
    </source>
</evidence>
<dbReference type="Pfam" id="PF20255">
    <property type="entry name" value="DUF6606"/>
    <property type="match status" value="1"/>
</dbReference>
<dbReference type="PANTHER" id="PTHR13367:SF33">
    <property type="entry name" value="P-LOOP CONTAINING NUCLEOSIDE TRIPHOSPHATE HYDROLASE PROTEIN"/>
    <property type="match status" value="1"/>
</dbReference>
<name>A0A6A6XLW3_9PLEO</name>
<dbReference type="Pfam" id="PF12359">
    <property type="entry name" value="DUF3645"/>
    <property type="match status" value="1"/>
</dbReference>
<evidence type="ECO:0000259" key="10">
    <source>
        <dbReference type="Pfam" id="PF20255"/>
    </source>
</evidence>
<evidence type="ECO:0000259" key="9">
    <source>
        <dbReference type="Pfam" id="PF12359"/>
    </source>
</evidence>
<dbReference type="InterPro" id="IPR046541">
    <property type="entry name" value="DUF6606"/>
</dbReference>
<dbReference type="InterPro" id="IPR022099">
    <property type="entry name" value="DUF3638"/>
</dbReference>
<evidence type="ECO:0000256" key="5">
    <source>
        <dbReference type="ARBA" id="ARBA00022801"/>
    </source>
</evidence>
<keyword evidence="12" id="KW-1185">Reference proteome</keyword>
<feature type="region of interest" description="Disordered" evidence="7">
    <location>
        <begin position="1819"/>
        <end position="1840"/>
    </location>
</feature>